<proteinExistence type="inferred from homology"/>
<keyword evidence="7 17" id="KW-0001">2Fe-2S</keyword>
<evidence type="ECO:0000256" key="14">
    <source>
        <dbReference type="ARBA" id="ARBA00034078"/>
    </source>
</evidence>
<dbReference type="Pfam" id="PF01799">
    <property type="entry name" value="Fer2_2"/>
    <property type="match status" value="1"/>
</dbReference>
<evidence type="ECO:0000259" key="18">
    <source>
        <dbReference type="PROSITE" id="PS51387"/>
    </source>
</evidence>
<keyword evidence="5 17" id="KW-0500">Molybdenum</keyword>
<dbReference type="InterPro" id="IPR036683">
    <property type="entry name" value="CO_DH_flav_C_dom_sf"/>
</dbReference>
<dbReference type="SUPFAM" id="SSF54292">
    <property type="entry name" value="2Fe-2S ferredoxin-like"/>
    <property type="match status" value="1"/>
</dbReference>
<keyword evidence="6" id="KW-0285">Flavoprotein</keyword>
<evidence type="ECO:0000256" key="10">
    <source>
        <dbReference type="ARBA" id="ARBA00023002"/>
    </source>
</evidence>
<evidence type="ECO:0000256" key="8">
    <source>
        <dbReference type="ARBA" id="ARBA00022723"/>
    </source>
</evidence>
<dbReference type="GO" id="GO:0051537">
    <property type="term" value="F:2 iron, 2 sulfur cluster binding"/>
    <property type="evidence" value="ECO:0007669"/>
    <property type="project" value="UniProtKB-KW"/>
</dbReference>
<feature type="binding site" evidence="17">
    <location>
        <position position="70"/>
    </location>
    <ligand>
        <name>[2Fe-2S] cluster</name>
        <dbReference type="ChEBI" id="CHEBI:190135"/>
        <label>2</label>
    </ligand>
</feature>
<feature type="binding site" evidence="17">
    <location>
        <position position="104"/>
    </location>
    <ligand>
        <name>[2Fe-2S] cluster</name>
        <dbReference type="ChEBI" id="CHEBI:190135"/>
        <label>2</label>
    </ligand>
</feature>
<dbReference type="Gene3D" id="3.90.1170.50">
    <property type="entry name" value="Aldehyde oxidase/xanthine dehydrogenase, a/b hammerhead"/>
    <property type="match status" value="1"/>
</dbReference>
<evidence type="ECO:0000256" key="1">
    <source>
        <dbReference type="ARBA" id="ARBA00001974"/>
    </source>
</evidence>
<dbReference type="Gene3D" id="3.30.365.10">
    <property type="entry name" value="Aldehyde oxidase/xanthine dehydrogenase, molybdopterin binding domain"/>
    <property type="match status" value="4"/>
</dbReference>
<dbReference type="GO" id="GO:0005777">
    <property type="term" value="C:peroxisome"/>
    <property type="evidence" value="ECO:0007669"/>
    <property type="project" value="UniProtKB-SubCell"/>
</dbReference>
<dbReference type="InterPro" id="IPR008274">
    <property type="entry name" value="AldOxase/xan_DH_MoCoBD1"/>
</dbReference>
<dbReference type="InterPro" id="IPR016208">
    <property type="entry name" value="Ald_Oxase/xanthine_DH-like"/>
</dbReference>
<dbReference type="PIRSF" id="PIRSF000127">
    <property type="entry name" value="Xanthine_DH"/>
    <property type="match status" value="1"/>
</dbReference>
<keyword evidence="13" id="KW-0576">Peroxisome</keyword>
<keyword evidence="10" id="KW-0560">Oxidoreductase</keyword>
<dbReference type="AlphaFoldDB" id="A0A9P0FZ50"/>
<evidence type="ECO:0000313" key="20">
    <source>
        <dbReference type="Proteomes" id="UP001154114"/>
    </source>
</evidence>
<dbReference type="Pfam" id="PF03450">
    <property type="entry name" value="CO_deh_flav_C"/>
    <property type="match status" value="1"/>
</dbReference>
<dbReference type="FunFam" id="3.30.365.10:FF:000002">
    <property type="entry name" value="Xanthine dehydrogenase oxidase"/>
    <property type="match status" value="1"/>
</dbReference>
<reference evidence="19" key="1">
    <citation type="submission" date="2021-12" db="EMBL/GenBank/DDBJ databases">
        <authorList>
            <person name="King R."/>
        </authorList>
    </citation>
    <scope>NUCLEOTIDE SEQUENCE</scope>
</reference>
<dbReference type="InterPro" id="IPR002888">
    <property type="entry name" value="2Fe-2S-bd"/>
</dbReference>
<feature type="binding site" evidence="17">
    <location>
        <position position="2"/>
    </location>
    <ligand>
        <name>[2Fe-2S] cluster</name>
        <dbReference type="ChEBI" id="CHEBI:190135"/>
        <label>1</label>
    </ligand>
</feature>
<organism evidence="19 20">
    <name type="scientific">Chrysodeixis includens</name>
    <name type="common">Soybean looper</name>
    <name type="synonym">Pseudoplusia includens</name>
    <dbReference type="NCBI Taxonomy" id="689277"/>
    <lineage>
        <taxon>Eukaryota</taxon>
        <taxon>Metazoa</taxon>
        <taxon>Ecdysozoa</taxon>
        <taxon>Arthropoda</taxon>
        <taxon>Hexapoda</taxon>
        <taxon>Insecta</taxon>
        <taxon>Pterygota</taxon>
        <taxon>Neoptera</taxon>
        <taxon>Endopterygota</taxon>
        <taxon>Lepidoptera</taxon>
        <taxon>Glossata</taxon>
        <taxon>Ditrysia</taxon>
        <taxon>Noctuoidea</taxon>
        <taxon>Noctuidae</taxon>
        <taxon>Plusiinae</taxon>
        <taxon>Chrysodeixis</taxon>
    </lineage>
</organism>
<keyword evidence="12 17" id="KW-0411">Iron-sulfur</keyword>
<evidence type="ECO:0000313" key="19">
    <source>
        <dbReference type="EMBL" id="CAH0625212.1"/>
    </source>
</evidence>
<dbReference type="Gene3D" id="3.30.465.10">
    <property type="match status" value="1"/>
</dbReference>
<dbReference type="InterPro" id="IPR000674">
    <property type="entry name" value="Ald_Oxase/Xan_DH_a/b"/>
</dbReference>
<dbReference type="Pfam" id="PF02738">
    <property type="entry name" value="MoCoBD_1"/>
    <property type="match status" value="1"/>
</dbReference>
<dbReference type="InterPro" id="IPR037165">
    <property type="entry name" value="AldOxase/xan_DH_Mopterin-bd_sf"/>
</dbReference>
<feature type="binding site" evidence="16">
    <location>
        <begin position="222"/>
        <end position="226"/>
    </location>
    <ligand>
        <name>FAD</name>
        <dbReference type="ChEBI" id="CHEBI:57692"/>
    </ligand>
</feature>
<comment type="subcellular location">
    <subcellularLocation>
        <location evidence="2">Peroxisome</location>
    </subcellularLocation>
</comment>
<dbReference type="Pfam" id="PF00941">
    <property type="entry name" value="FAD_binding_5"/>
    <property type="match status" value="1"/>
</dbReference>
<dbReference type="PROSITE" id="PS51387">
    <property type="entry name" value="FAD_PCMH"/>
    <property type="match status" value="1"/>
</dbReference>
<dbReference type="InterPro" id="IPR016169">
    <property type="entry name" value="FAD-bd_PCMH_sub2"/>
</dbReference>
<keyword evidence="11 17" id="KW-0408">Iron</keyword>
<evidence type="ECO:0000256" key="11">
    <source>
        <dbReference type="ARBA" id="ARBA00023004"/>
    </source>
</evidence>
<dbReference type="GO" id="GO:0005506">
    <property type="term" value="F:iron ion binding"/>
    <property type="evidence" value="ECO:0007669"/>
    <property type="project" value="InterPro"/>
</dbReference>
<dbReference type="GO" id="GO:0071949">
    <property type="term" value="F:FAD binding"/>
    <property type="evidence" value="ECO:0007669"/>
    <property type="project" value="InterPro"/>
</dbReference>
<dbReference type="SUPFAM" id="SSF47741">
    <property type="entry name" value="CO dehydrogenase ISP C-domain like"/>
    <property type="match status" value="1"/>
</dbReference>
<feature type="binding site" evidence="17">
    <location>
        <position position="777"/>
    </location>
    <ligand>
        <name>Mo-molybdopterin</name>
        <dbReference type="ChEBI" id="CHEBI:71302"/>
    </ligand>
    <ligandPart>
        <name>Mo</name>
        <dbReference type="ChEBI" id="CHEBI:28685"/>
    </ligandPart>
</feature>
<dbReference type="PROSITE" id="PS00197">
    <property type="entry name" value="2FE2S_FER_1"/>
    <property type="match status" value="1"/>
</dbReference>
<evidence type="ECO:0000256" key="3">
    <source>
        <dbReference type="ARBA" id="ARBA00006849"/>
    </source>
</evidence>
<name>A0A9P0FZ50_CHRIL</name>
<dbReference type="SUPFAM" id="SSF56003">
    <property type="entry name" value="Molybdenum cofactor-binding domain"/>
    <property type="match status" value="1"/>
</dbReference>
<dbReference type="Pfam" id="PF20256">
    <property type="entry name" value="MoCoBD_2"/>
    <property type="match status" value="1"/>
</dbReference>
<evidence type="ECO:0000256" key="5">
    <source>
        <dbReference type="ARBA" id="ARBA00022505"/>
    </source>
</evidence>
<evidence type="ECO:0000256" key="7">
    <source>
        <dbReference type="ARBA" id="ARBA00022714"/>
    </source>
</evidence>
<comment type="cofactor">
    <cofactor evidence="17">
        <name>Mo-molybdopterin</name>
        <dbReference type="ChEBI" id="CHEBI:71302"/>
    </cofactor>
    <text evidence="17">Binds 1 Mo-molybdopterin (Mo-MPT) cofactor per subunit.</text>
</comment>
<dbReference type="SMART" id="SM01008">
    <property type="entry name" value="Ald_Xan_dh_C"/>
    <property type="match status" value="1"/>
</dbReference>
<feature type="binding site" evidence="17">
    <location>
        <position position="665"/>
    </location>
    <ligand>
        <name>Mo-molybdopterin</name>
        <dbReference type="ChEBI" id="CHEBI:71302"/>
    </ligand>
    <ligandPart>
        <name>Mo</name>
        <dbReference type="ChEBI" id="CHEBI:28685"/>
    </ligandPart>
</feature>
<accession>A0A9P0FZ50</accession>
<sequence length="1159" mass="129421">MCREAGCGACVLSVRRGDTPSYAVNSCMMPVTSCHGMEVTTIEELGNRHKGYHALQKTLAEDHGSQCGYCSPGWVMAMYSLIQSNPNITMLEIEKSLGSNFCRCTGYRPILDAFKKFAKDAPRQITLPDIEDLHICKMTGEECNKIKCEDNEYPRVLIDISGVQELKSYVLGTNLTVNAGTTLTEFLEILKTVSTKVNFGYLEKVYAHILDIAHIPVRNVASIAGNLMLKNQNNWFSSDIFLLLETVGAQVTVQMNSLKKETLTMQEFMKTNMIRRVILNIILPPLSKEHRLVTFKIMPRSQSAHAIINAGFLYKMKSVSSNVVKDARIVFGGLSSSFVRATATEKFLAGRSLFTNDTLTSALKKLKEELVVVEHPPEPSVEYRKKAALGLFYKGLLQLAPNDIVGARYRSGAINLHDSRPVSRAVQTFEINQEIWPVNQPIMQVDSLLKTSGEAFFVDDLPTYPNEVFCALALSTVAVGDIVSIDASKALAYPGVIAFYTAKDIPGINSFILPLNFVFISSEEIFASGSVQYFNQPIGVIVAETRAIAERAAKLVEATYKNVRDPVIDIKEAKDDTEKTTLFAELNATDEEKNVEKIISGANTIYGQYHFSIETLTTVIKPSEHGLDVHSSTHWTEGIQIMIAKALNMDQNRIDVHTRRVGGSFGIKVSRIIQGSIAAALAVQKLNRPCRFIQSLTTNMRALGKRLPCHSDFEAGVDCTGKIQYLNLDTYEDHGFTVNEQFNLLGLGVYYNAYDKSRWNFKSFSSTTDTASNTWARAPGTFENIAMAEFLMEQISYEMKLDPLDVRVVNLDAEYTSDFKEIIDNLVIKSDYKNRREMVTKFNSENRWKKRGLRLSFLRWTPIGGLNLYVNMSVYRGDGTVIITHGAIEMGQGINTKAVQVAAYLLNISVDKIKIKENNTVIAPNCNLSGGSVVNQNVIVGVRRACELLLERLQPVRDQMDNPTWEELITEAYNNNVDLKTHGFTKQTEEYTHTAYGVTIAEVEIDVLTGELEILRVDLCEDVGLSVSPEIDLGQVEGAFIMGMGYWTCENLVYSKTGELLTDRTWNYYVPLARDIPQDWRVYFRKNSYSEDIIFGSKCVGEPPICMAVVIALAIREAIVAARTESGIPANVWFPEDGPYTVERSCLLTSTNITDFKFN</sequence>
<dbReference type="SUPFAM" id="SSF54665">
    <property type="entry name" value="CO dehydrogenase molybdoprotein N-domain-like"/>
    <property type="match status" value="1"/>
</dbReference>
<comment type="similarity">
    <text evidence="3">Belongs to the xanthine dehydrogenase family.</text>
</comment>
<evidence type="ECO:0000256" key="12">
    <source>
        <dbReference type="ARBA" id="ARBA00023014"/>
    </source>
</evidence>
<evidence type="ECO:0000256" key="13">
    <source>
        <dbReference type="ARBA" id="ARBA00023140"/>
    </source>
</evidence>
<dbReference type="InterPro" id="IPR046867">
    <property type="entry name" value="AldOxase/xan_DH_MoCoBD2"/>
</dbReference>
<comment type="cofactor">
    <cofactor evidence="14">
        <name>[2Fe-2S] cluster</name>
        <dbReference type="ChEBI" id="CHEBI:190135"/>
    </cofactor>
</comment>
<evidence type="ECO:0000256" key="16">
    <source>
        <dbReference type="PIRSR" id="PIRSR000127-2"/>
    </source>
</evidence>
<dbReference type="InterPro" id="IPR002346">
    <property type="entry name" value="Mopterin_DH_FAD-bd"/>
</dbReference>
<dbReference type="EMBL" id="LR824010">
    <property type="protein sequence ID" value="CAH0625212.1"/>
    <property type="molecule type" value="Genomic_DNA"/>
</dbReference>
<dbReference type="SMART" id="SM01092">
    <property type="entry name" value="CO_deh_flav_C"/>
    <property type="match status" value="1"/>
</dbReference>
<dbReference type="PANTHER" id="PTHR11908:SF132">
    <property type="entry name" value="ALDEHYDE OXIDASE 1-RELATED"/>
    <property type="match status" value="1"/>
</dbReference>
<dbReference type="InterPro" id="IPR016166">
    <property type="entry name" value="FAD-bd_PCMH"/>
</dbReference>
<dbReference type="InterPro" id="IPR006058">
    <property type="entry name" value="2Fe2S_fd_BS"/>
</dbReference>
<gene>
    <name evidence="19" type="ORF">CINC_LOCUS11846</name>
</gene>
<feature type="binding site" evidence="17">
    <location>
        <position position="27"/>
    </location>
    <ligand>
        <name>[2Fe-2S] cluster</name>
        <dbReference type="ChEBI" id="CHEBI:190135"/>
        <label>1</label>
    </ligand>
</feature>
<dbReference type="InterPro" id="IPR012675">
    <property type="entry name" value="Beta-grasp_dom_sf"/>
</dbReference>
<evidence type="ECO:0000256" key="4">
    <source>
        <dbReference type="ARBA" id="ARBA00011738"/>
    </source>
</evidence>
<feature type="binding site" evidence="17">
    <location>
        <position position="10"/>
    </location>
    <ligand>
        <name>[2Fe-2S] cluster</name>
        <dbReference type="ChEBI" id="CHEBI:190135"/>
        <label>1</label>
    </ligand>
</feature>
<dbReference type="InterPro" id="IPR036318">
    <property type="entry name" value="FAD-bd_PCMH-like_sf"/>
</dbReference>
<feature type="binding site" evidence="17">
    <location>
        <position position="7"/>
    </location>
    <ligand>
        <name>[2Fe-2S] cluster</name>
        <dbReference type="ChEBI" id="CHEBI:190135"/>
        <label>1</label>
    </ligand>
</feature>
<dbReference type="FunFam" id="3.30.365.10:FF:000001">
    <property type="entry name" value="Xanthine dehydrogenase oxidase"/>
    <property type="match status" value="1"/>
</dbReference>
<evidence type="ECO:0000256" key="6">
    <source>
        <dbReference type="ARBA" id="ARBA00022630"/>
    </source>
</evidence>
<dbReference type="InterPro" id="IPR036010">
    <property type="entry name" value="2Fe-2S_ferredoxin-like_sf"/>
</dbReference>
<evidence type="ECO:0000256" key="2">
    <source>
        <dbReference type="ARBA" id="ARBA00004275"/>
    </source>
</evidence>
<keyword evidence="20" id="KW-1185">Reference proteome</keyword>
<evidence type="ECO:0000256" key="17">
    <source>
        <dbReference type="PIRSR" id="PIRSR000127-3"/>
    </source>
</evidence>
<dbReference type="OrthoDB" id="8300278at2759"/>
<keyword evidence="9 16" id="KW-0274">FAD</keyword>
<dbReference type="Pfam" id="PF01315">
    <property type="entry name" value="Ald_Xan_dh_C"/>
    <property type="match status" value="1"/>
</dbReference>
<feature type="binding site" evidence="17">
    <location>
        <position position="102"/>
    </location>
    <ligand>
        <name>[2Fe-2S] cluster</name>
        <dbReference type="ChEBI" id="CHEBI:190135"/>
        <label>2</label>
    </ligand>
</feature>
<feature type="binding site" evidence="17">
    <location>
        <position position="931"/>
    </location>
    <ligand>
        <name>Mo-molybdopterin</name>
        <dbReference type="ChEBI" id="CHEBI:71302"/>
    </ligand>
    <ligandPart>
        <name>Mo</name>
        <dbReference type="ChEBI" id="CHEBI:28685"/>
    </ligandPart>
</feature>
<dbReference type="SUPFAM" id="SSF55447">
    <property type="entry name" value="CO dehydrogenase flavoprotein C-terminal domain-like"/>
    <property type="match status" value="1"/>
</dbReference>
<dbReference type="Proteomes" id="UP001154114">
    <property type="component" value="Chromosome 7"/>
</dbReference>
<dbReference type="InterPro" id="IPR036856">
    <property type="entry name" value="Ald_Oxase/Xan_DH_a/b_sf"/>
</dbReference>
<comment type="cofactor">
    <cofactor evidence="1 16">
        <name>FAD</name>
        <dbReference type="ChEBI" id="CHEBI:57692"/>
    </cofactor>
</comment>
<dbReference type="Gene3D" id="3.30.390.50">
    <property type="entry name" value="CO dehydrogenase flavoprotein, C-terminal domain"/>
    <property type="match status" value="1"/>
</dbReference>
<feature type="active site" description="Proton acceptor" evidence="15">
    <location>
        <position position="1102"/>
    </location>
</feature>
<dbReference type="Gene3D" id="1.10.150.120">
    <property type="entry name" value="[2Fe-2S]-binding domain"/>
    <property type="match status" value="1"/>
</dbReference>
<dbReference type="InterPro" id="IPR036884">
    <property type="entry name" value="2Fe-2S-bd_dom_sf"/>
</dbReference>
<comment type="subunit">
    <text evidence="4">Homodimer.</text>
</comment>
<protein>
    <recommendedName>
        <fullName evidence="18">FAD-binding PCMH-type domain-containing protein</fullName>
    </recommendedName>
</protein>
<feature type="binding site" evidence="17">
    <location>
        <position position="67"/>
    </location>
    <ligand>
        <name>[2Fe-2S] cluster</name>
        <dbReference type="ChEBI" id="CHEBI:190135"/>
        <label>2</label>
    </ligand>
</feature>
<feature type="domain" description="FAD-binding PCMH-type" evidence="18">
    <location>
        <begin position="146"/>
        <end position="288"/>
    </location>
</feature>
<dbReference type="InterPro" id="IPR005107">
    <property type="entry name" value="CO_DH_flav_C"/>
</dbReference>
<evidence type="ECO:0000256" key="9">
    <source>
        <dbReference type="ARBA" id="ARBA00022827"/>
    </source>
</evidence>
<dbReference type="GO" id="GO:0016491">
    <property type="term" value="F:oxidoreductase activity"/>
    <property type="evidence" value="ECO:0007669"/>
    <property type="project" value="UniProtKB-KW"/>
</dbReference>
<dbReference type="PANTHER" id="PTHR11908">
    <property type="entry name" value="XANTHINE DEHYDROGENASE"/>
    <property type="match status" value="1"/>
</dbReference>
<comment type="cofactor">
    <cofactor evidence="17">
        <name>[2Fe-2S] cluster</name>
        <dbReference type="ChEBI" id="CHEBI:190135"/>
    </cofactor>
    <text evidence="17">Binds 2 [2Fe-2S] clusters.</text>
</comment>
<dbReference type="SUPFAM" id="SSF56176">
    <property type="entry name" value="FAD-binding/transporter-associated domain-like"/>
    <property type="match status" value="1"/>
</dbReference>
<keyword evidence="8 17" id="KW-0479">Metal-binding</keyword>
<dbReference type="FunFam" id="3.30.390.50:FF:000003">
    <property type="entry name" value="Aldehyde oxidase1"/>
    <property type="match status" value="1"/>
</dbReference>
<dbReference type="Gene3D" id="3.10.20.30">
    <property type="match status" value="1"/>
</dbReference>
<evidence type="ECO:0000256" key="15">
    <source>
        <dbReference type="PIRSR" id="PIRSR000127-1"/>
    </source>
</evidence>
<feature type="binding site" evidence="16">
    <location>
        <position position="296"/>
    </location>
    <ligand>
        <name>FAD</name>
        <dbReference type="ChEBI" id="CHEBI:57692"/>
    </ligand>
</feature>